<dbReference type="KEGG" id="apro:F751_6533"/>
<organism evidence="1 2">
    <name type="scientific">Auxenochlorella protothecoides</name>
    <name type="common">Green microalga</name>
    <name type="synonym">Chlorella protothecoides</name>
    <dbReference type="NCBI Taxonomy" id="3075"/>
    <lineage>
        <taxon>Eukaryota</taxon>
        <taxon>Viridiplantae</taxon>
        <taxon>Chlorophyta</taxon>
        <taxon>core chlorophytes</taxon>
        <taxon>Trebouxiophyceae</taxon>
        <taxon>Chlorellales</taxon>
        <taxon>Chlorellaceae</taxon>
        <taxon>Auxenochlorella</taxon>
    </lineage>
</organism>
<dbReference type="Proteomes" id="UP000028924">
    <property type="component" value="Unassembled WGS sequence"/>
</dbReference>
<evidence type="ECO:0000313" key="1">
    <source>
        <dbReference type="EMBL" id="KFM29014.1"/>
    </source>
</evidence>
<dbReference type="AlphaFoldDB" id="A0A087STG0"/>
<proteinExistence type="predicted"/>
<protein>
    <submittedName>
        <fullName evidence="1">Uncharacterized protein</fullName>
    </submittedName>
</protein>
<keyword evidence="2" id="KW-1185">Reference proteome</keyword>
<dbReference type="EMBL" id="KL662185">
    <property type="protein sequence ID" value="KFM29014.1"/>
    <property type="molecule type" value="Genomic_DNA"/>
</dbReference>
<evidence type="ECO:0000313" key="2">
    <source>
        <dbReference type="Proteomes" id="UP000028924"/>
    </source>
</evidence>
<sequence>MGWGDKRAPAIAGFLPTTHSVLGHGQESSEWGPYLSNPHVQHPCQTLRRAPPQLPHLSAGLSTWPALLPATRTGCTAAWG</sequence>
<dbReference type="RefSeq" id="XP_011402063.1">
    <property type="nucleotide sequence ID" value="XM_011403761.1"/>
</dbReference>
<gene>
    <name evidence="1" type="ORF">F751_6533</name>
</gene>
<reference evidence="1 2" key="1">
    <citation type="journal article" date="2014" name="BMC Genomics">
        <title>Oil accumulation mechanisms of the oleaginous microalga Chlorella protothecoides revealed through its genome, transcriptomes, and proteomes.</title>
        <authorList>
            <person name="Gao C."/>
            <person name="Wang Y."/>
            <person name="Shen Y."/>
            <person name="Yan D."/>
            <person name="He X."/>
            <person name="Dai J."/>
            <person name="Wu Q."/>
        </authorList>
    </citation>
    <scope>NUCLEOTIDE SEQUENCE [LARGE SCALE GENOMIC DNA]</scope>
    <source>
        <strain evidence="1 2">0710</strain>
    </source>
</reference>
<dbReference type="GeneID" id="23617924"/>
<name>A0A087STG0_AUXPR</name>
<accession>A0A087STG0</accession>